<evidence type="ECO:0000259" key="5">
    <source>
        <dbReference type="PROSITE" id="PS50977"/>
    </source>
</evidence>
<dbReference type="SUPFAM" id="SSF46689">
    <property type="entry name" value="Homeodomain-like"/>
    <property type="match status" value="1"/>
</dbReference>
<dbReference type="STRING" id="123320.SAMN06309945_2674"/>
<accession>A0A1T5KYQ0</accession>
<evidence type="ECO:0000313" key="6">
    <source>
        <dbReference type="EMBL" id="SKC68763.1"/>
    </source>
</evidence>
<dbReference type="PANTHER" id="PTHR30055:SF238">
    <property type="entry name" value="MYCOFACTOCIN BIOSYNTHESIS TRANSCRIPTIONAL REGULATOR MFTR-RELATED"/>
    <property type="match status" value="1"/>
</dbReference>
<evidence type="ECO:0000256" key="4">
    <source>
        <dbReference type="PROSITE-ProRule" id="PRU00335"/>
    </source>
</evidence>
<evidence type="ECO:0000313" key="7">
    <source>
        <dbReference type="Proteomes" id="UP000190857"/>
    </source>
</evidence>
<dbReference type="Pfam" id="PF00440">
    <property type="entry name" value="TetR_N"/>
    <property type="match status" value="1"/>
</dbReference>
<dbReference type="GO" id="GO:0000976">
    <property type="term" value="F:transcription cis-regulatory region binding"/>
    <property type="evidence" value="ECO:0007669"/>
    <property type="project" value="TreeGrafter"/>
</dbReference>
<dbReference type="GO" id="GO:0003700">
    <property type="term" value="F:DNA-binding transcription factor activity"/>
    <property type="evidence" value="ECO:0007669"/>
    <property type="project" value="TreeGrafter"/>
</dbReference>
<feature type="DNA-binding region" description="H-T-H motif" evidence="4">
    <location>
        <begin position="39"/>
        <end position="58"/>
    </location>
</feature>
<keyword evidence="2 4" id="KW-0238">DNA-binding</keyword>
<reference evidence="6 7" key="1">
    <citation type="submission" date="2017-02" db="EMBL/GenBank/DDBJ databases">
        <authorList>
            <person name="Peterson S.W."/>
        </authorList>
    </citation>
    <scope>NUCLEOTIDE SEQUENCE [LARGE SCALE GENOMIC DNA]</scope>
    <source>
        <strain evidence="6 7">VKM Ac-2059</strain>
    </source>
</reference>
<dbReference type="PROSITE" id="PS50977">
    <property type="entry name" value="HTH_TETR_2"/>
    <property type="match status" value="1"/>
</dbReference>
<keyword evidence="7" id="KW-1185">Reference proteome</keyword>
<dbReference type="Proteomes" id="UP000190857">
    <property type="component" value="Unassembled WGS sequence"/>
</dbReference>
<proteinExistence type="predicted"/>
<evidence type="ECO:0000256" key="3">
    <source>
        <dbReference type="ARBA" id="ARBA00023163"/>
    </source>
</evidence>
<dbReference type="SUPFAM" id="SSF48498">
    <property type="entry name" value="Tetracyclin repressor-like, C-terminal domain"/>
    <property type="match status" value="1"/>
</dbReference>
<sequence>MDIVTTTSPDRPARRDATRNRAALIDAAMVELRDDPDASLDAIAARAGLSRRAVYGHFATREDLVLTVVEAGAARIAQGIGTVDTDDSRVAIATIGARLWASVSHVRVMADLAVRGPYRSTVAAALAPIRRTLRDVIEDGVSRGQLRRDIPPAVVARLVEDAALTVLGEATRSGIDDDHAARLVMLAGLSGAGLGWQEAGLVVDETLRNGLVNA</sequence>
<evidence type="ECO:0000256" key="1">
    <source>
        <dbReference type="ARBA" id="ARBA00023015"/>
    </source>
</evidence>
<dbReference type="InterPro" id="IPR009057">
    <property type="entry name" value="Homeodomain-like_sf"/>
</dbReference>
<dbReference type="InterPro" id="IPR001647">
    <property type="entry name" value="HTH_TetR"/>
</dbReference>
<feature type="domain" description="HTH tetR-type" evidence="5">
    <location>
        <begin position="18"/>
        <end position="76"/>
    </location>
</feature>
<dbReference type="InterPro" id="IPR050109">
    <property type="entry name" value="HTH-type_TetR-like_transc_reg"/>
</dbReference>
<dbReference type="AlphaFoldDB" id="A0A1T5KYQ0"/>
<name>A0A1T5KYQ0_9MICO</name>
<protein>
    <submittedName>
        <fullName evidence="6">Transcriptional regulator, TetR family</fullName>
    </submittedName>
</protein>
<evidence type="ECO:0000256" key="2">
    <source>
        <dbReference type="ARBA" id="ARBA00023125"/>
    </source>
</evidence>
<dbReference type="EMBL" id="FUZP01000003">
    <property type="protein sequence ID" value="SKC68763.1"/>
    <property type="molecule type" value="Genomic_DNA"/>
</dbReference>
<dbReference type="RefSeq" id="WP_079728688.1">
    <property type="nucleotide sequence ID" value="NZ_FUZP01000003.1"/>
</dbReference>
<gene>
    <name evidence="6" type="ORF">SAMN06309945_2674</name>
</gene>
<keyword evidence="3" id="KW-0804">Transcription</keyword>
<dbReference type="Gene3D" id="1.10.357.10">
    <property type="entry name" value="Tetracycline Repressor, domain 2"/>
    <property type="match status" value="1"/>
</dbReference>
<dbReference type="InterPro" id="IPR036271">
    <property type="entry name" value="Tet_transcr_reg_TetR-rel_C_sf"/>
</dbReference>
<dbReference type="PANTHER" id="PTHR30055">
    <property type="entry name" value="HTH-TYPE TRANSCRIPTIONAL REGULATOR RUTR"/>
    <property type="match status" value="1"/>
</dbReference>
<keyword evidence="1" id="KW-0805">Transcription regulation</keyword>
<dbReference type="OrthoDB" id="3869819at2"/>
<organism evidence="6 7">
    <name type="scientific">Okibacterium fritillariae</name>
    <dbReference type="NCBI Taxonomy" id="123320"/>
    <lineage>
        <taxon>Bacteria</taxon>
        <taxon>Bacillati</taxon>
        <taxon>Actinomycetota</taxon>
        <taxon>Actinomycetes</taxon>
        <taxon>Micrococcales</taxon>
        <taxon>Microbacteriaceae</taxon>
        <taxon>Okibacterium</taxon>
    </lineage>
</organism>